<evidence type="ECO:0000256" key="1">
    <source>
        <dbReference type="SAM" id="Phobius"/>
    </source>
</evidence>
<keyword evidence="1" id="KW-0472">Membrane</keyword>
<accession>A0A940S9G7</accession>
<dbReference type="EMBL" id="JAGIZA010000015">
    <property type="protein sequence ID" value="MBP0495253.1"/>
    <property type="molecule type" value="Genomic_DNA"/>
</dbReference>
<dbReference type="InterPro" id="IPR009781">
    <property type="entry name" value="DUF1345"/>
</dbReference>
<proteinExistence type="predicted"/>
<protein>
    <submittedName>
        <fullName evidence="2">DUF1345 domain-containing protein</fullName>
    </submittedName>
</protein>
<feature type="transmembrane region" description="Helical" evidence="1">
    <location>
        <begin position="37"/>
        <end position="57"/>
    </location>
</feature>
<evidence type="ECO:0000313" key="3">
    <source>
        <dbReference type="Proteomes" id="UP000677537"/>
    </source>
</evidence>
<evidence type="ECO:0000313" key="2">
    <source>
        <dbReference type="EMBL" id="MBP0495253.1"/>
    </source>
</evidence>
<feature type="transmembrane region" description="Helical" evidence="1">
    <location>
        <begin position="12"/>
        <end position="31"/>
    </location>
</feature>
<gene>
    <name evidence="2" type="ORF">J5Y10_20885</name>
</gene>
<name>A0A940S9G7_9PROT</name>
<feature type="transmembrane region" description="Helical" evidence="1">
    <location>
        <begin position="188"/>
        <end position="209"/>
    </location>
</feature>
<comment type="caution">
    <text evidence="2">The sequence shown here is derived from an EMBL/GenBank/DDBJ whole genome shotgun (WGS) entry which is preliminary data.</text>
</comment>
<feature type="transmembrane region" description="Helical" evidence="1">
    <location>
        <begin position="78"/>
        <end position="97"/>
    </location>
</feature>
<dbReference type="RefSeq" id="WP_209376048.1">
    <property type="nucleotide sequence ID" value="NZ_JAGIZA010000015.1"/>
</dbReference>
<dbReference type="Pfam" id="PF07077">
    <property type="entry name" value="DUF1345"/>
    <property type="match status" value="1"/>
</dbReference>
<dbReference type="Gene3D" id="1.10.287.70">
    <property type="match status" value="1"/>
</dbReference>
<reference evidence="2" key="1">
    <citation type="submission" date="2021-03" db="EMBL/GenBank/DDBJ databases">
        <authorList>
            <person name="So Y."/>
        </authorList>
    </citation>
    <scope>NUCLEOTIDE SEQUENCE</scope>
    <source>
        <strain evidence="2">SG15</strain>
    </source>
</reference>
<dbReference type="AlphaFoldDB" id="A0A940S9G7"/>
<dbReference type="Proteomes" id="UP000677537">
    <property type="component" value="Unassembled WGS sequence"/>
</dbReference>
<keyword evidence="1" id="KW-1133">Transmembrane helix</keyword>
<organism evidence="2 3">
    <name type="scientific">Roseomonas indoligenes</name>
    <dbReference type="NCBI Taxonomy" id="2820811"/>
    <lineage>
        <taxon>Bacteria</taxon>
        <taxon>Pseudomonadati</taxon>
        <taxon>Pseudomonadota</taxon>
        <taxon>Alphaproteobacteria</taxon>
        <taxon>Acetobacterales</taxon>
        <taxon>Roseomonadaceae</taxon>
        <taxon>Roseomonas</taxon>
    </lineage>
</organism>
<keyword evidence="1" id="KW-0812">Transmembrane</keyword>
<keyword evidence="3" id="KW-1185">Reference proteome</keyword>
<sequence>MIVPRLSRRPILIWALAVGVLGWATAWFLGAGGIARWLFSWDAAAVVYMGAVLVMLWGADPDRMKRRAEELDEDQWTILLLSVTASLASIAAVALDLAGAKGTGRAEEAALLAGATILVSWTFVQVLYAHHYAHAYWLRGEGLDFPGNEEPDFPEFLYFAMTVGMTAQVSDVTTQSAAMRRLVLGHSILSFLFNAVVVAAAVNLAAALVG</sequence>
<feature type="transmembrane region" description="Helical" evidence="1">
    <location>
        <begin position="109"/>
        <end position="129"/>
    </location>
</feature>